<dbReference type="InterPro" id="IPR009057">
    <property type="entry name" value="Homeodomain-like_sf"/>
</dbReference>
<dbReference type="SUPFAM" id="SSF46689">
    <property type="entry name" value="Homeodomain-like"/>
    <property type="match status" value="1"/>
</dbReference>
<keyword evidence="3" id="KW-0805">Transcription regulation</keyword>
<dbReference type="PANTHER" id="PTHR32071">
    <property type="entry name" value="TRANSCRIPTIONAL REGULATORY PROTEIN"/>
    <property type="match status" value="1"/>
</dbReference>
<dbReference type="Gene3D" id="3.40.50.300">
    <property type="entry name" value="P-loop containing nucleotide triphosphate hydrolases"/>
    <property type="match status" value="1"/>
</dbReference>
<proteinExistence type="predicted"/>
<dbReference type="RefSeq" id="WP_119632933.1">
    <property type="nucleotide sequence ID" value="NZ_AP017928.1"/>
</dbReference>
<gene>
    <name evidence="6" type="ORF">sS8_4401</name>
</gene>
<keyword evidence="4" id="KW-0804">Transcription</keyword>
<dbReference type="InterPro" id="IPR058031">
    <property type="entry name" value="AAA_lid_NorR"/>
</dbReference>
<reference evidence="6 7" key="1">
    <citation type="submission" date="2016-12" db="EMBL/GenBank/DDBJ databases">
        <title>Genome sequencing of Methylocaldum marinum.</title>
        <authorList>
            <person name="Takeuchi M."/>
            <person name="Kamagata Y."/>
            <person name="Hiraoka S."/>
            <person name="Oshima K."/>
            <person name="Hattori M."/>
            <person name="Iwasaki W."/>
        </authorList>
    </citation>
    <scope>NUCLEOTIDE SEQUENCE [LARGE SCALE GENOMIC DNA]</scope>
    <source>
        <strain evidence="6 7">S8</strain>
    </source>
</reference>
<organism evidence="6 7">
    <name type="scientific">Methylocaldum marinum</name>
    <dbReference type="NCBI Taxonomy" id="1432792"/>
    <lineage>
        <taxon>Bacteria</taxon>
        <taxon>Pseudomonadati</taxon>
        <taxon>Pseudomonadota</taxon>
        <taxon>Gammaproteobacteria</taxon>
        <taxon>Methylococcales</taxon>
        <taxon>Methylococcaceae</taxon>
        <taxon>Methylocaldum</taxon>
    </lineage>
</organism>
<dbReference type="GO" id="GO:0005524">
    <property type="term" value="F:ATP binding"/>
    <property type="evidence" value="ECO:0007669"/>
    <property type="project" value="UniProtKB-KW"/>
</dbReference>
<evidence type="ECO:0000256" key="4">
    <source>
        <dbReference type="ARBA" id="ARBA00023163"/>
    </source>
</evidence>
<dbReference type="InterPro" id="IPR002078">
    <property type="entry name" value="Sigma_54_int"/>
</dbReference>
<dbReference type="InterPro" id="IPR003593">
    <property type="entry name" value="AAA+_ATPase"/>
</dbReference>
<keyword evidence="7" id="KW-1185">Reference proteome</keyword>
<keyword evidence="2" id="KW-0067">ATP-binding</keyword>
<dbReference type="SUPFAM" id="SSF52540">
    <property type="entry name" value="P-loop containing nucleoside triphosphate hydrolases"/>
    <property type="match status" value="1"/>
</dbReference>
<dbReference type="InterPro" id="IPR025944">
    <property type="entry name" value="Sigma_54_int_dom_CS"/>
</dbReference>
<keyword evidence="1" id="KW-0547">Nucleotide-binding</keyword>
<protein>
    <submittedName>
        <fullName evidence="6">Sigma-54 interaction domain family</fullName>
    </submittedName>
</protein>
<evidence type="ECO:0000256" key="1">
    <source>
        <dbReference type="ARBA" id="ARBA00022741"/>
    </source>
</evidence>
<dbReference type="Pfam" id="PF20161">
    <property type="entry name" value="VpsR"/>
    <property type="match status" value="1"/>
</dbReference>
<evidence type="ECO:0000256" key="2">
    <source>
        <dbReference type="ARBA" id="ARBA00022840"/>
    </source>
</evidence>
<evidence type="ECO:0000313" key="7">
    <source>
        <dbReference type="Proteomes" id="UP000266313"/>
    </source>
</evidence>
<dbReference type="AlphaFoldDB" id="A0A250KZB9"/>
<dbReference type="OrthoDB" id="9804019at2"/>
<dbReference type="Gene3D" id="1.10.8.60">
    <property type="match status" value="1"/>
</dbReference>
<sequence length="451" mass="50629">MESINVLYLALRPEADNAVSSLTQAMGPNVHVTSDTAEARKLLNNGKFHVGLIQFEPFDENFLRRIVGDIFYYPEGSSLQWVALVSSLSMENEVVCRLIAEYFYDYHTLPFDIDRLKVTLGHASGMAGVRKKVFPRTSEWFNKSELIGSSPAMMRVVHSIDKVLSYDLPVLITGESGTGKELAALAIHNHSPRSDGPFVAVNCAALPSNLIQSELFGYEKGAFTGANQRKLGLIEKAGGGTLFLDEAGELPLDLQANLLRFLQQKTIYRVGGHEEIAVDVRIISATHVDLEEAVRKGRFREDLYYRLNVLRVAMPPLRERGYDIELLAEYFLNSFKKENACKARQFNRRALKVMRHYNWPGNVRELKNRVERALVMCDDTHIAPADLGLEEYSPQPLTLSLKAVKDQAEKDILYRVLAQAGDSVVAAAQILGVSHVTLYRLIKKHDIKLQK</sequence>
<dbReference type="GO" id="GO:0006355">
    <property type="term" value="P:regulation of DNA-templated transcription"/>
    <property type="evidence" value="ECO:0007669"/>
    <property type="project" value="InterPro"/>
</dbReference>
<dbReference type="SMART" id="SM00382">
    <property type="entry name" value="AAA"/>
    <property type="match status" value="1"/>
</dbReference>
<evidence type="ECO:0000256" key="3">
    <source>
        <dbReference type="ARBA" id="ARBA00023015"/>
    </source>
</evidence>
<dbReference type="CDD" id="cd00009">
    <property type="entry name" value="AAA"/>
    <property type="match status" value="1"/>
</dbReference>
<dbReference type="FunFam" id="3.40.50.300:FF:000006">
    <property type="entry name" value="DNA-binding transcriptional regulator NtrC"/>
    <property type="match status" value="1"/>
</dbReference>
<dbReference type="Pfam" id="PF25601">
    <property type="entry name" value="AAA_lid_14"/>
    <property type="match status" value="1"/>
</dbReference>
<dbReference type="Pfam" id="PF00158">
    <property type="entry name" value="Sigma54_activat"/>
    <property type="match status" value="1"/>
</dbReference>
<accession>A0A250KZB9</accession>
<evidence type="ECO:0000259" key="5">
    <source>
        <dbReference type="PROSITE" id="PS50045"/>
    </source>
</evidence>
<dbReference type="KEGG" id="mmai:sS8_4401"/>
<feature type="domain" description="Sigma-54 factor interaction" evidence="5">
    <location>
        <begin position="146"/>
        <end position="375"/>
    </location>
</feature>
<dbReference type="EMBL" id="AP017928">
    <property type="protein sequence ID" value="BBA36331.1"/>
    <property type="molecule type" value="Genomic_DNA"/>
</dbReference>
<dbReference type="InterPro" id="IPR011006">
    <property type="entry name" value="CheY-like_superfamily"/>
</dbReference>
<dbReference type="InterPro" id="IPR000641">
    <property type="entry name" value="CbxX/CfxQ"/>
</dbReference>
<evidence type="ECO:0000313" key="6">
    <source>
        <dbReference type="EMBL" id="BBA36331.1"/>
    </source>
</evidence>
<name>A0A250KZB9_9GAMM</name>
<dbReference type="PRINTS" id="PR00819">
    <property type="entry name" value="CBXCFQXSUPER"/>
</dbReference>
<dbReference type="InterPro" id="IPR027417">
    <property type="entry name" value="P-loop_NTPase"/>
</dbReference>
<dbReference type="PROSITE" id="PS00688">
    <property type="entry name" value="SIGMA54_INTERACT_3"/>
    <property type="match status" value="1"/>
</dbReference>
<dbReference type="Gene3D" id="1.10.10.60">
    <property type="entry name" value="Homeodomain-like"/>
    <property type="match status" value="1"/>
</dbReference>
<dbReference type="PANTHER" id="PTHR32071:SF120">
    <property type="entry name" value="TRANSCRIPTIONAL REGULATOR-RELATED"/>
    <property type="match status" value="1"/>
</dbReference>
<dbReference type="Proteomes" id="UP000266313">
    <property type="component" value="Chromosome"/>
</dbReference>
<dbReference type="SUPFAM" id="SSF52172">
    <property type="entry name" value="CheY-like"/>
    <property type="match status" value="1"/>
</dbReference>
<dbReference type="InterPro" id="IPR045343">
    <property type="entry name" value="VpsR"/>
</dbReference>
<dbReference type="PROSITE" id="PS50045">
    <property type="entry name" value="SIGMA54_INTERACT_4"/>
    <property type="match status" value="1"/>
</dbReference>